<dbReference type="RefSeq" id="WP_133998903.1">
    <property type="nucleotide sequence ID" value="NZ_SODV01000002.1"/>
</dbReference>
<sequence>MSERSKRLRILAGPNGSGKSTIVKKIRSSYYCGFFVNADEIQQTLDAKKVLNLNAEYGLTIPLETYHHYLLHEGKSWLEKAEAEKSPINISFSENNLLIGNSHPTGKYDAAIAADFIRFQLLLQNNTFTFETVLSHSSKINFLRQAKEHGYKNYLYFVCTVDPTININRVAQRVALKGHAVPEDKIINRYYSSLALLPSLIPLTYRTYLLDNSAENSEIKLVAEVENGNTFIPKTENIPWWVYEHVIDPLFIDGRPS</sequence>
<dbReference type="Proteomes" id="UP000294498">
    <property type="component" value="Unassembled WGS sequence"/>
</dbReference>
<comment type="caution">
    <text evidence="1">The sequence shown here is derived from an EMBL/GenBank/DDBJ whole genome shotgun (WGS) entry which is preliminary data.</text>
</comment>
<keyword evidence="2" id="KW-1185">Reference proteome</keyword>
<dbReference type="OrthoDB" id="9791543at2"/>
<dbReference type="AlphaFoldDB" id="A0A4R8DI02"/>
<dbReference type="PANTHER" id="PTHR39206">
    <property type="entry name" value="SLL8004 PROTEIN"/>
    <property type="match status" value="1"/>
</dbReference>
<dbReference type="PANTHER" id="PTHR39206:SF1">
    <property type="entry name" value="SLL8004 PROTEIN"/>
    <property type="match status" value="1"/>
</dbReference>
<reference evidence="1 2" key="1">
    <citation type="submission" date="2019-03" db="EMBL/GenBank/DDBJ databases">
        <title>Genomic Encyclopedia of Type Strains, Phase IV (KMG-IV): sequencing the most valuable type-strain genomes for metagenomic binning, comparative biology and taxonomic classification.</title>
        <authorList>
            <person name="Goeker M."/>
        </authorList>
    </citation>
    <scope>NUCLEOTIDE SEQUENCE [LARGE SCALE GENOMIC DNA]</scope>
    <source>
        <strain evidence="1 2">DSM 100059</strain>
    </source>
</reference>
<protein>
    <submittedName>
        <fullName evidence="1">Putative ABC-type ATPase</fullName>
    </submittedName>
</protein>
<gene>
    <name evidence="1" type="ORF">EDB95_5011</name>
</gene>
<dbReference type="EMBL" id="SODV01000002">
    <property type="protein sequence ID" value="TDW97167.1"/>
    <property type="molecule type" value="Genomic_DNA"/>
</dbReference>
<evidence type="ECO:0000313" key="1">
    <source>
        <dbReference type="EMBL" id="TDW97167.1"/>
    </source>
</evidence>
<proteinExistence type="predicted"/>
<dbReference type="InterPro" id="IPR027417">
    <property type="entry name" value="P-loop_NTPase"/>
</dbReference>
<dbReference type="Gene3D" id="3.40.50.300">
    <property type="entry name" value="P-loop containing nucleotide triphosphate hydrolases"/>
    <property type="match status" value="1"/>
</dbReference>
<evidence type="ECO:0000313" key="2">
    <source>
        <dbReference type="Proteomes" id="UP000294498"/>
    </source>
</evidence>
<organism evidence="1 2">
    <name type="scientific">Dinghuibacter silviterrae</name>
    <dbReference type="NCBI Taxonomy" id="1539049"/>
    <lineage>
        <taxon>Bacteria</taxon>
        <taxon>Pseudomonadati</taxon>
        <taxon>Bacteroidota</taxon>
        <taxon>Chitinophagia</taxon>
        <taxon>Chitinophagales</taxon>
        <taxon>Chitinophagaceae</taxon>
        <taxon>Dinghuibacter</taxon>
    </lineage>
</organism>
<accession>A0A4R8DI02</accession>
<name>A0A4R8DI02_9BACT</name>
<dbReference type="SUPFAM" id="SSF52540">
    <property type="entry name" value="P-loop containing nucleoside triphosphate hydrolases"/>
    <property type="match status" value="1"/>
</dbReference>